<dbReference type="PANTHER" id="PTHR11552:SF154">
    <property type="entry name" value="FI04917P"/>
    <property type="match status" value="1"/>
</dbReference>
<reference evidence="3" key="1">
    <citation type="submission" date="2014-03" db="EMBL/GenBank/DDBJ databases">
        <authorList>
            <person name="Aksoy S."/>
            <person name="Warren W."/>
            <person name="Wilson R.K."/>
        </authorList>
    </citation>
    <scope>NUCLEOTIDE SEQUENCE [LARGE SCALE GENOMIC DNA]</scope>
    <source>
        <strain evidence="3">IAEA</strain>
    </source>
</reference>
<name>A0A1A9Z4V1_GLOPL</name>
<dbReference type="InterPro" id="IPR012132">
    <property type="entry name" value="GMC_OxRdtase"/>
</dbReference>
<protein>
    <submittedName>
        <fullName evidence="2">Uncharacterized protein</fullName>
    </submittedName>
</protein>
<evidence type="ECO:0000313" key="2">
    <source>
        <dbReference type="EnsemblMetazoa" id="GPAI003981-PA"/>
    </source>
</evidence>
<dbReference type="SUPFAM" id="SSF51905">
    <property type="entry name" value="FAD/NAD(P)-binding domain"/>
    <property type="match status" value="1"/>
</dbReference>
<dbReference type="Gene3D" id="3.50.50.60">
    <property type="entry name" value="FAD/NAD(P)-binding domain"/>
    <property type="match status" value="1"/>
</dbReference>
<dbReference type="VEuPathDB" id="VectorBase:GPAI003981"/>
<organism evidence="2 3">
    <name type="scientific">Glossina pallidipes</name>
    <name type="common">Tsetse fly</name>
    <dbReference type="NCBI Taxonomy" id="7398"/>
    <lineage>
        <taxon>Eukaryota</taxon>
        <taxon>Metazoa</taxon>
        <taxon>Ecdysozoa</taxon>
        <taxon>Arthropoda</taxon>
        <taxon>Hexapoda</taxon>
        <taxon>Insecta</taxon>
        <taxon>Pterygota</taxon>
        <taxon>Neoptera</taxon>
        <taxon>Endopterygota</taxon>
        <taxon>Diptera</taxon>
        <taxon>Brachycera</taxon>
        <taxon>Muscomorpha</taxon>
        <taxon>Hippoboscoidea</taxon>
        <taxon>Glossinidae</taxon>
        <taxon>Glossina</taxon>
    </lineage>
</organism>
<dbReference type="InterPro" id="IPR036188">
    <property type="entry name" value="FAD/NAD-bd_sf"/>
</dbReference>
<reference evidence="2" key="2">
    <citation type="submission" date="2020-05" db="UniProtKB">
        <authorList>
            <consortium name="EnsemblMetazoa"/>
        </authorList>
    </citation>
    <scope>IDENTIFICATION</scope>
    <source>
        <strain evidence="2">IAEA</strain>
    </source>
</reference>
<evidence type="ECO:0000313" key="3">
    <source>
        <dbReference type="Proteomes" id="UP000092445"/>
    </source>
</evidence>
<dbReference type="GO" id="GO:0016491">
    <property type="term" value="F:oxidoreductase activity"/>
    <property type="evidence" value="ECO:0007669"/>
    <property type="project" value="TreeGrafter"/>
</dbReference>
<dbReference type="PANTHER" id="PTHR11552">
    <property type="entry name" value="GLUCOSE-METHANOL-CHOLINE GMC OXIDOREDUCTASE"/>
    <property type="match status" value="1"/>
</dbReference>
<comment type="similarity">
    <text evidence="1">Belongs to the GMC oxidoreductase family.</text>
</comment>
<proteinExistence type="inferred from homology"/>
<dbReference type="Gene3D" id="3.30.560.10">
    <property type="entry name" value="Glucose Oxidase, domain 3"/>
    <property type="match status" value="1"/>
</dbReference>
<dbReference type="Proteomes" id="UP000092445">
    <property type="component" value="Unassembled WGS sequence"/>
</dbReference>
<dbReference type="EnsemblMetazoa" id="GPAI003981-RA">
    <property type="protein sequence ID" value="GPAI003981-PA"/>
    <property type="gene ID" value="GPAI003981"/>
</dbReference>
<evidence type="ECO:0000256" key="1">
    <source>
        <dbReference type="ARBA" id="ARBA00010790"/>
    </source>
</evidence>
<keyword evidence="3" id="KW-1185">Reference proteome</keyword>
<dbReference type="AlphaFoldDB" id="A0A1A9Z4V1"/>
<dbReference type="STRING" id="7398.A0A1A9Z4V1"/>
<accession>A0A1A9Z4V1</accession>
<dbReference type="GO" id="GO:0050660">
    <property type="term" value="F:flavin adenine dinucleotide binding"/>
    <property type="evidence" value="ECO:0007669"/>
    <property type="project" value="InterPro"/>
</dbReference>
<sequence>MALSAVVASVGGLIFKASAANKAAATAGVAVGASKLGLAIAGAVKLATTVIGVGKLTILPFLVAAIAYYNYDLFDPENRPFNVQKVDRSYDFIIIGGGSAGSVLASRLSEISQWKVLLLEAGGHETEITDVPLLSLYLHTSKLDWKYRYKSSSEAAEMCKDAIHQYPPANLTHTLENIGVAIKSDQAQRSSVPLSIASHLRDSKLTEMTSDGMPAPVVTYTAIYSMCKLKSFQNTIIAKHGMKISNASDPPEVFFG</sequence>